<organism evidence="2 3">
    <name type="scientific">Penstemon smallii</name>
    <dbReference type="NCBI Taxonomy" id="265156"/>
    <lineage>
        <taxon>Eukaryota</taxon>
        <taxon>Viridiplantae</taxon>
        <taxon>Streptophyta</taxon>
        <taxon>Embryophyta</taxon>
        <taxon>Tracheophyta</taxon>
        <taxon>Spermatophyta</taxon>
        <taxon>Magnoliopsida</taxon>
        <taxon>eudicotyledons</taxon>
        <taxon>Gunneridae</taxon>
        <taxon>Pentapetalae</taxon>
        <taxon>asterids</taxon>
        <taxon>lamiids</taxon>
        <taxon>Lamiales</taxon>
        <taxon>Plantaginaceae</taxon>
        <taxon>Cheloneae</taxon>
        <taxon>Penstemon</taxon>
    </lineage>
</organism>
<evidence type="ECO:0000313" key="2">
    <source>
        <dbReference type="EMBL" id="KAL3843822.1"/>
    </source>
</evidence>
<evidence type="ECO:0000313" key="3">
    <source>
        <dbReference type="Proteomes" id="UP001634393"/>
    </source>
</evidence>
<dbReference type="EMBL" id="JBJXBP010000002">
    <property type="protein sequence ID" value="KAL3843822.1"/>
    <property type="molecule type" value="Genomic_DNA"/>
</dbReference>
<name>A0ABD3U435_9LAMI</name>
<comment type="caution">
    <text evidence="2">The sequence shown here is derived from an EMBL/GenBank/DDBJ whole genome shotgun (WGS) entry which is preliminary data.</text>
</comment>
<dbReference type="Pfam" id="PF08491">
    <property type="entry name" value="SE"/>
    <property type="match status" value="1"/>
</dbReference>
<dbReference type="InterPro" id="IPR013698">
    <property type="entry name" value="Squalene_epoxidase"/>
</dbReference>
<dbReference type="Proteomes" id="UP001634393">
    <property type="component" value="Unassembled WGS sequence"/>
</dbReference>
<protein>
    <recommendedName>
        <fullName evidence="1">Squalene epoxidase domain-containing protein</fullName>
    </recommendedName>
</protein>
<evidence type="ECO:0000259" key="1">
    <source>
        <dbReference type="Pfam" id="PF08491"/>
    </source>
</evidence>
<sequence>MKCIVLLYKKGGIRIMPVRSMPAAPQLIPGECPCVALHDVAILSDLLRHLNLDDTSSVRRSREYFYKYRKVISRIVHVCMYVIWIANPNSLVEFDGCRYSTQGAL</sequence>
<keyword evidence="3" id="KW-1185">Reference proteome</keyword>
<proteinExistence type="predicted"/>
<gene>
    <name evidence="2" type="ORF">ACJIZ3_001225</name>
</gene>
<feature type="domain" description="Squalene epoxidase" evidence="1">
    <location>
        <begin position="34"/>
        <end position="91"/>
    </location>
</feature>
<dbReference type="AlphaFoldDB" id="A0ABD3U435"/>
<reference evidence="2 3" key="1">
    <citation type="submission" date="2024-12" db="EMBL/GenBank/DDBJ databases">
        <title>The unique morphological basis and parallel evolutionary history of personate flowers in Penstemon.</title>
        <authorList>
            <person name="Depatie T.H."/>
            <person name="Wessinger C.A."/>
        </authorList>
    </citation>
    <scope>NUCLEOTIDE SEQUENCE [LARGE SCALE GENOMIC DNA]</scope>
    <source>
        <strain evidence="2">WTNN_2</strain>
        <tissue evidence="2">Leaf</tissue>
    </source>
</reference>
<accession>A0ABD3U435</accession>